<dbReference type="AlphaFoldDB" id="A0AAV1DSR4"/>
<dbReference type="FunFam" id="3.40.50.300:FF:001661">
    <property type="entry name" value="RAD17 checkpoint clamp loader component"/>
    <property type="match status" value="1"/>
</dbReference>
<dbReference type="InterPro" id="IPR004582">
    <property type="entry name" value="Checkpoint_prot_Rad17_Rad24"/>
</dbReference>
<dbReference type="GO" id="GO:0000077">
    <property type="term" value="P:DNA damage checkpoint signaling"/>
    <property type="evidence" value="ECO:0007669"/>
    <property type="project" value="TreeGrafter"/>
</dbReference>
<evidence type="ECO:0000256" key="4">
    <source>
        <dbReference type="ARBA" id="ARBA00022763"/>
    </source>
</evidence>
<accession>A0AAV1DSR4</accession>
<evidence type="ECO:0000256" key="6">
    <source>
        <dbReference type="ARBA" id="ARBA00023242"/>
    </source>
</evidence>
<dbReference type="EMBL" id="OX459123">
    <property type="protein sequence ID" value="CAI9110963.1"/>
    <property type="molecule type" value="Genomic_DNA"/>
</dbReference>
<dbReference type="InterPro" id="IPR047854">
    <property type="entry name" value="RFC_lid"/>
</dbReference>
<dbReference type="GO" id="GO:0033314">
    <property type="term" value="P:mitotic DNA replication checkpoint signaling"/>
    <property type="evidence" value="ECO:0007669"/>
    <property type="project" value="TreeGrafter"/>
</dbReference>
<evidence type="ECO:0000256" key="3">
    <source>
        <dbReference type="ARBA" id="ARBA00022741"/>
    </source>
</evidence>
<dbReference type="Pfam" id="PF03215">
    <property type="entry name" value="Rad17"/>
    <property type="match status" value="1"/>
</dbReference>
<comment type="subcellular location">
    <subcellularLocation>
        <location evidence="1">Nucleus</location>
    </subcellularLocation>
</comment>
<dbReference type="InterPro" id="IPR027417">
    <property type="entry name" value="P-loop_NTPase"/>
</dbReference>
<proteinExistence type="inferred from homology"/>
<dbReference type="PANTHER" id="PTHR12172:SF0">
    <property type="entry name" value="CELL CYCLE CHECKPOINT PROTEIN RAD17"/>
    <property type="match status" value="1"/>
</dbReference>
<evidence type="ECO:0000313" key="10">
    <source>
        <dbReference type="Proteomes" id="UP001161247"/>
    </source>
</evidence>
<dbReference type="GO" id="GO:0003682">
    <property type="term" value="F:chromatin binding"/>
    <property type="evidence" value="ECO:0007669"/>
    <property type="project" value="TreeGrafter"/>
</dbReference>
<protein>
    <submittedName>
        <fullName evidence="9">OLC1v1011077C1</fullName>
    </submittedName>
</protein>
<keyword evidence="6" id="KW-0539">Nucleus</keyword>
<evidence type="ECO:0000256" key="2">
    <source>
        <dbReference type="ARBA" id="ARBA00006168"/>
    </source>
</evidence>
<organism evidence="9 10">
    <name type="scientific">Oldenlandia corymbosa var. corymbosa</name>
    <dbReference type="NCBI Taxonomy" id="529605"/>
    <lineage>
        <taxon>Eukaryota</taxon>
        <taxon>Viridiplantae</taxon>
        <taxon>Streptophyta</taxon>
        <taxon>Embryophyta</taxon>
        <taxon>Tracheophyta</taxon>
        <taxon>Spermatophyta</taxon>
        <taxon>Magnoliopsida</taxon>
        <taxon>eudicotyledons</taxon>
        <taxon>Gunneridae</taxon>
        <taxon>Pentapetalae</taxon>
        <taxon>asterids</taxon>
        <taxon>lamiids</taxon>
        <taxon>Gentianales</taxon>
        <taxon>Rubiaceae</taxon>
        <taxon>Rubioideae</taxon>
        <taxon>Spermacoceae</taxon>
        <taxon>Hedyotis-Oldenlandia complex</taxon>
        <taxon>Oldenlandia</taxon>
    </lineage>
</organism>
<dbReference type="GO" id="GO:0006281">
    <property type="term" value="P:DNA repair"/>
    <property type="evidence" value="ECO:0007669"/>
    <property type="project" value="InterPro"/>
</dbReference>
<dbReference type="SUPFAM" id="SSF52540">
    <property type="entry name" value="P-loop containing nucleoside triphosphate hydrolases"/>
    <property type="match status" value="1"/>
</dbReference>
<gene>
    <name evidence="9" type="ORF">OLC1_LOCUS18492</name>
</gene>
<keyword evidence="10" id="KW-1185">Reference proteome</keyword>
<dbReference type="PANTHER" id="PTHR12172">
    <property type="entry name" value="CELL CYCLE CHECKPOINT PROTEIN RAD17"/>
    <property type="match status" value="1"/>
</dbReference>
<keyword evidence="4" id="KW-0227">DNA damage</keyword>
<evidence type="ECO:0000256" key="1">
    <source>
        <dbReference type="ARBA" id="ARBA00004123"/>
    </source>
</evidence>
<dbReference type="CDD" id="cd18140">
    <property type="entry name" value="HLD_clamp_RFC"/>
    <property type="match status" value="1"/>
</dbReference>
<reference evidence="9" key="1">
    <citation type="submission" date="2023-03" db="EMBL/GenBank/DDBJ databases">
        <authorList>
            <person name="Julca I."/>
        </authorList>
    </citation>
    <scope>NUCLEOTIDE SEQUENCE</scope>
</reference>
<dbReference type="Proteomes" id="UP001161247">
    <property type="component" value="Chromosome 6"/>
</dbReference>
<evidence type="ECO:0000256" key="5">
    <source>
        <dbReference type="ARBA" id="ARBA00022840"/>
    </source>
</evidence>
<dbReference type="Gene3D" id="1.10.8.60">
    <property type="match status" value="1"/>
</dbReference>
<keyword evidence="7" id="KW-0131">Cell cycle</keyword>
<comment type="similarity">
    <text evidence="2">Belongs to the rad17/RAD24 family.</text>
</comment>
<evidence type="ECO:0000313" key="9">
    <source>
        <dbReference type="EMBL" id="CAI9110963.1"/>
    </source>
</evidence>
<dbReference type="Gene3D" id="3.40.50.300">
    <property type="entry name" value="P-loop containing nucleotide triphosphate hydrolases"/>
    <property type="match status" value="1"/>
</dbReference>
<keyword evidence="3" id="KW-0547">Nucleotide-binding</keyword>
<name>A0AAV1DSR4_OLDCO</name>
<dbReference type="GO" id="GO:0005524">
    <property type="term" value="F:ATP binding"/>
    <property type="evidence" value="ECO:0007669"/>
    <property type="project" value="UniProtKB-KW"/>
</dbReference>
<keyword evidence="5" id="KW-0067">ATP-binding</keyword>
<feature type="region of interest" description="Disordered" evidence="8">
    <location>
        <begin position="1"/>
        <end position="57"/>
    </location>
</feature>
<evidence type="ECO:0000256" key="7">
    <source>
        <dbReference type="ARBA" id="ARBA00023306"/>
    </source>
</evidence>
<dbReference type="GO" id="GO:0005634">
    <property type="term" value="C:nucleus"/>
    <property type="evidence" value="ECO:0007669"/>
    <property type="project" value="UniProtKB-SubCell"/>
</dbReference>
<dbReference type="GO" id="GO:0003689">
    <property type="term" value="F:DNA clamp loader activity"/>
    <property type="evidence" value="ECO:0007669"/>
    <property type="project" value="TreeGrafter"/>
</dbReference>
<evidence type="ECO:0000256" key="8">
    <source>
        <dbReference type="SAM" id="MobiDB-lite"/>
    </source>
</evidence>
<sequence>MGMGKRNTIYLVSSSDDEEKAEFSLKSQPKASSLPRISNPKKRAKKAPLSNSCSRPRRQSEFNDFAEIKRFCQEFDEGIRGFKVSTGHGMSTNLWVDKYKPNCLEELAVHKKKVEEVKALLEERFITSEQRFNNNVILFSGPTGVGKSATIYALASHFKATICEWNTPTPTIWQEHLHNSSSGLRYTSKLDEFETFVDKIRKYGCISSSASGGSRVILLIDDLPIINGKVAYGRLRRCLHLLVQSVTVPTVILFNDYGNTEATEYSMRYWEELQLFLQESGACKVAFNPITTNSLKKTLLRISREEQCEVSAEELELIAKASGGDIRHAITSLQYYFLRPNEASFLSFTNSTPPRLNQSQDEITHLSNGHLLPFGRDDTLSLFHALGKFLHNKRDSEKSMASDSDPFILKENFRRLPLKMDAPELILRQAYGQSRPVADFLHENVLDFISEEAMDDAWIVASYLSDADFLLASLSGKLSRNYEAENVVQSAAASVAVRGVLFGNSHLAPSRWHSIRRPKLWQVEQSLWHNKSRMVSQRHEAYCGMNLVDPSVIATEFQPTMKWIGYRAPVDHNGEKASPDCMDLDENVLANENCITSEDEIEDW</sequence>